<reference evidence="1 2" key="1">
    <citation type="submission" date="2016-05" db="EMBL/GenBank/DDBJ databases">
        <title>Comparative genomics of biotechnologically important yeasts.</title>
        <authorList>
            <consortium name="DOE Joint Genome Institute"/>
            <person name="Riley R."/>
            <person name="Haridas S."/>
            <person name="Wolfe K.H."/>
            <person name="Lopes M.R."/>
            <person name="Hittinger C.T."/>
            <person name="Goker M."/>
            <person name="Salamov A."/>
            <person name="Wisecaver J."/>
            <person name="Long T.M."/>
            <person name="Aerts A.L."/>
            <person name="Barry K."/>
            <person name="Choi C."/>
            <person name="Clum A."/>
            <person name="Coughlan A.Y."/>
            <person name="Deshpande S."/>
            <person name="Douglass A.P."/>
            <person name="Hanson S.J."/>
            <person name="Klenk H.-P."/>
            <person name="LaButti K."/>
            <person name="Lapidus A."/>
            <person name="Lindquist E."/>
            <person name="Lipzen A."/>
            <person name="Meier-kolthoff J.P."/>
            <person name="Ohm R.A."/>
            <person name="Otillar R.P."/>
            <person name="Pangilinan J."/>
            <person name="Peng Y."/>
            <person name="Rokas A."/>
            <person name="Rosa C.A."/>
            <person name="Scheuner C."/>
            <person name="Sibirny A.A."/>
            <person name="Slot J.C."/>
            <person name="Stielow J.B."/>
            <person name="Sun H."/>
            <person name="Kurtzman C.P."/>
            <person name="Blackwell M."/>
            <person name="Grigoriev I.V."/>
            <person name="Jeffries T.W."/>
        </authorList>
    </citation>
    <scope>NUCLEOTIDE SEQUENCE [LARGE SCALE GENOMIC DNA]</scope>
    <source>
        <strain evidence="1 2">NRRL YB-4993</strain>
    </source>
</reference>
<keyword evidence="2" id="KW-1185">Reference proteome</keyword>
<organism evidence="1 2">
    <name type="scientific">Metschnikowia bicuspidata var. bicuspidata NRRL YB-4993</name>
    <dbReference type="NCBI Taxonomy" id="869754"/>
    <lineage>
        <taxon>Eukaryota</taxon>
        <taxon>Fungi</taxon>
        <taxon>Dikarya</taxon>
        <taxon>Ascomycota</taxon>
        <taxon>Saccharomycotina</taxon>
        <taxon>Pichiomycetes</taxon>
        <taxon>Metschnikowiaceae</taxon>
        <taxon>Metschnikowia</taxon>
    </lineage>
</organism>
<protein>
    <submittedName>
        <fullName evidence="1">Uncharacterized protein</fullName>
    </submittedName>
</protein>
<accession>A0A1A0HI37</accession>
<comment type="caution">
    <text evidence="1">The sequence shown here is derived from an EMBL/GenBank/DDBJ whole genome shotgun (WGS) entry which is preliminary data.</text>
</comment>
<dbReference type="AlphaFoldDB" id="A0A1A0HI37"/>
<gene>
    <name evidence="1" type="ORF">METBIDRAFT_9766</name>
</gene>
<dbReference type="EMBL" id="LXTC01000001">
    <property type="protein sequence ID" value="OBA23508.1"/>
    <property type="molecule type" value="Genomic_DNA"/>
</dbReference>
<sequence>MRREEKLSEYTALKASTESIMDFNLEKNDPRDHSKVTSHFLSEQSIDSECLSPSSFSGGHNFCFHSEFEWMKNQASTSHHSTGSCEYLDSRVRPSSALGHETSEGYSQLQKGKKEKIENTDLSDMCQNTPKRFSMELVNKENIYNKKRGSFAVVASSPIRSNKRIANNDRVSSPTVENVGRENSESLIHKIQSNEDPKEPFRKVFTNLSSRACGHTSSSYRKISHTDIAWKDAEGLSGRKTQIPHVTKKKGFVRSLLSSPGLALSRIKYHSVGTQKTSTSCLKLTSESSRGSGLELGPDMYFF</sequence>
<name>A0A1A0HI37_9ASCO</name>
<evidence type="ECO:0000313" key="1">
    <source>
        <dbReference type="EMBL" id="OBA23508.1"/>
    </source>
</evidence>
<dbReference type="Proteomes" id="UP000092555">
    <property type="component" value="Unassembled WGS sequence"/>
</dbReference>
<dbReference type="RefSeq" id="XP_018713989.1">
    <property type="nucleotide sequence ID" value="XM_018859458.1"/>
</dbReference>
<proteinExistence type="predicted"/>
<evidence type="ECO:0000313" key="2">
    <source>
        <dbReference type="Proteomes" id="UP000092555"/>
    </source>
</evidence>
<dbReference type="GeneID" id="30032433"/>